<keyword evidence="8" id="KW-0560">Oxidoreductase</keyword>
<dbReference type="InterPro" id="IPR005986">
    <property type="entry name" value="Asp_semialdehyde_DH_beta"/>
</dbReference>
<evidence type="ECO:0000256" key="5">
    <source>
        <dbReference type="ARBA" id="ARBA00022697"/>
    </source>
</evidence>
<evidence type="ECO:0000256" key="4">
    <source>
        <dbReference type="ARBA" id="ARBA00022605"/>
    </source>
</evidence>
<dbReference type="CDD" id="cd02316">
    <property type="entry name" value="VcASADH2_like_N"/>
    <property type="match status" value="1"/>
</dbReference>
<evidence type="ECO:0000313" key="14">
    <source>
        <dbReference type="EMBL" id="CAD9652742.1"/>
    </source>
</evidence>
<dbReference type="GO" id="GO:0009088">
    <property type="term" value="P:threonine biosynthetic process"/>
    <property type="evidence" value="ECO:0007669"/>
    <property type="project" value="UniProtKB-KW"/>
</dbReference>
<dbReference type="GO" id="GO:0009097">
    <property type="term" value="P:isoleucine biosynthetic process"/>
    <property type="evidence" value="ECO:0007669"/>
    <property type="project" value="InterPro"/>
</dbReference>
<evidence type="ECO:0000259" key="13">
    <source>
        <dbReference type="SMART" id="SM00859"/>
    </source>
</evidence>
<name>A0A7S2QV06_9STRA</name>
<protein>
    <recommendedName>
        <fullName evidence="3">aspartate-semialdehyde dehydrogenase</fullName>
        <ecNumber evidence="3">1.2.1.11</ecNumber>
    </recommendedName>
</protein>
<dbReference type="NCBIfam" id="TIGR01296">
    <property type="entry name" value="asd_B"/>
    <property type="match status" value="1"/>
</dbReference>
<evidence type="ECO:0000256" key="10">
    <source>
        <dbReference type="ARBA" id="ARBA00023167"/>
    </source>
</evidence>
<evidence type="ECO:0000256" key="1">
    <source>
        <dbReference type="ARBA" id="ARBA00010584"/>
    </source>
</evidence>
<dbReference type="EC" id="1.2.1.11" evidence="3"/>
<dbReference type="GO" id="GO:0050661">
    <property type="term" value="F:NADP binding"/>
    <property type="evidence" value="ECO:0007669"/>
    <property type="project" value="InterPro"/>
</dbReference>
<dbReference type="PIRSF" id="PIRSF000148">
    <property type="entry name" value="ASA_dh"/>
    <property type="match status" value="1"/>
</dbReference>
<comment type="catalytic activity">
    <reaction evidence="11">
        <text>L-aspartate 4-semialdehyde + phosphate + NADP(+) = 4-phospho-L-aspartate + NADPH + H(+)</text>
        <dbReference type="Rhea" id="RHEA:24284"/>
        <dbReference type="ChEBI" id="CHEBI:15378"/>
        <dbReference type="ChEBI" id="CHEBI:43474"/>
        <dbReference type="ChEBI" id="CHEBI:57535"/>
        <dbReference type="ChEBI" id="CHEBI:57783"/>
        <dbReference type="ChEBI" id="CHEBI:58349"/>
        <dbReference type="ChEBI" id="CHEBI:537519"/>
        <dbReference type="EC" id="1.2.1.11"/>
    </reaction>
</comment>
<dbReference type="SUPFAM" id="SSF55347">
    <property type="entry name" value="Glyceraldehyde-3-phosphate dehydrogenase-like, C-terminal domain"/>
    <property type="match status" value="1"/>
</dbReference>
<dbReference type="SMART" id="SM00859">
    <property type="entry name" value="Semialdhyde_dh"/>
    <property type="match status" value="1"/>
</dbReference>
<dbReference type="PANTHER" id="PTHR46278">
    <property type="entry name" value="DEHYDROGENASE, PUTATIVE-RELATED"/>
    <property type="match status" value="1"/>
</dbReference>
<dbReference type="Gene3D" id="3.30.360.10">
    <property type="entry name" value="Dihydrodipicolinate Reductase, domain 2"/>
    <property type="match status" value="1"/>
</dbReference>
<dbReference type="GO" id="GO:0019877">
    <property type="term" value="P:diaminopimelate biosynthetic process"/>
    <property type="evidence" value="ECO:0007669"/>
    <property type="project" value="UniProtKB-KW"/>
</dbReference>
<dbReference type="Pfam" id="PF01118">
    <property type="entry name" value="Semialdhyde_dh"/>
    <property type="match status" value="1"/>
</dbReference>
<sequence>MPSIAIVGATGAVGIELVACCHQNISVLGDSPPRLFASARSKGKEIEGPYGKLVIEEFKVEDVKGKFDFVFLAVSGSFSEQFAQELAEGGSYVIDNSSAFRYHPTVPLVVPEINFSSISSLNSKLIANPNCTTAIAAMALWPVHKKFGGIKKLIVSTYQAASGAGEPGMKELLEGAKAQLVEEKVPEAKVFSHPLPFNCIPMIDKLQPNGYTKEEMKVAWETKKIFSDDSIAVSCTAVRIPTIRAHAEAITLETADTITPSAVVECLSTSPGVVVVDDPINNVYPMPLNCSGTDDVQVGRIRRSEVFGDNGVDMFVCGDQLLRGAALNAVLIAVKLVKEGM</sequence>
<organism evidence="14">
    <name type="scientific">Triparma pacifica</name>
    <dbReference type="NCBI Taxonomy" id="91992"/>
    <lineage>
        <taxon>Eukaryota</taxon>
        <taxon>Sar</taxon>
        <taxon>Stramenopiles</taxon>
        <taxon>Ochrophyta</taxon>
        <taxon>Bolidophyceae</taxon>
        <taxon>Parmales</taxon>
        <taxon>Triparmaceae</taxon>
        <taxon>Triparma</taxon>
    </lineage>
</organism>
<feature type="active site" description="Acyl-thioester intermediate" evidence="12">
    <location>
        <position position="131"/>
    </location>
</feature>
<dbReference type="InterPro" id="IPR000534">
    <property type="entry name" value="Semialdehyde_DH_NAD-bd"/>
</dbReference>
<evidence type="ECO:0000256" key="12">
    <source>
        <dbReference type="PIRSR" id="PIRSR000148-1"/>
    </source>
</evidence>
<evidence type="ECO:0000256" key="8">
    <source>
        <dbReference type="ARBA" id="ARBA00023002"/>
    </source>
</evidence>
<dbReference type="GO" id="GO:0009089">
    <property type="term" value="P:lysine biosynthetic process via diaminopimelate"/>
    <property type="evidence" value="ECO:0007669"/>
    <property type="project" value="InterPro"/>
</dbReference>
<dbReference type="GO" id="GO:0009086">
    <property type="term" value="P:methionine biosynthetic process"/>
    <property type="evidence" value="ECO:0007669"/>
    <property type="project" value="UniProtKB-KW"/>
</dbReference>
<feature type="active site" description="Proton acceptor" evidence="12">
    <location>
        <position position="246"/>
    </location>
</feature>
<comment type="similarity">
    <text evidence="1">Belongs to the aspartate-semialdehyde dehydrogenase family.</text>
</comment>
<proteinExistence type="inferred from homology"/>
<dbReference type="CDD" id="cd18131">
    <property type="entry name" value="ASADH_C_bac_euk_like"/>
    <property type="match status" value="1"/>
</dbReference>
<dbReference type="SUPFAM" id="SSF51735">
    <property type="entry name" value="NAD(P)-binding Rossmann-fold domains"/>
    <property type="match status" value="1"/>
</dbReference>
<dbReference type="NCBIfam" id="NF011456">
    <property type="entry name" value="PRK14874.1"/>
    <property type="match status" value="1"/>
</dbReference>
<keyword evidence="4" id="KW-0028">Amino-acid biosynthesis</keyword>
<evidence type="ECO:0000256" key="11">
    <source>
        <dbReference type="ARBA" id="ARBA00047891"/>
    </source>
</evidence>
<keyword evidence="5" id="KW-0791">Threonine biosynthesis</keyword>
<gene>
    <name evidence="14" type="ORF">TPAC0785_LOCUS286</name>
</gene>
<dbReference type="GO" id="GO:0051287">
    <property type="term" value="F:NAD binding"/>
    <property type="evidence" value="ECO:0007669"/>
    <property type="project" value="InterPro"/>
</dbReference>
<reference evidence="14" key="1">
    <citation type="submission" date="2021-01" db="EMBL/GenBank/DDBJ databases">
        <authorList>
            <person name="Corre E."/>
            <person name="Pelletier E."/>
            <person name="Niang G."/>
            <person name="Scheremetjew M."/>
            <person name="Finn R."/>
            <person name="Kale V."/>
            <person name="Holt S."/>
            <person name="Cochrane G."/>
            <person name="Meng A."/>
            <person name="Brown T."/>
            <person name="Cohen L."/>
        </authorList>
    </citation>
    <scope>NUCLEOTIDE SEQUENCE</scope>
    <source>
        <strain evidence="14">CCMP 1866</strain>
    </source>
</reference>
<evidence type="ECO:0000256" key="7">
    <source>
        <dbReference type="ARBA" id="ARBA00022915"/>
    </source>
</evidence>
<evidence type="ECO:0000256" key="9">
    <source>
        <dbReference type="ARBA" id="ARBA00023154"/>
    </source>
</evidence>
<keyword evidence="6" id="KW-0521">NADP</keyword>
<dbReference type="Pfam" id="PF02774">
    <property type="entry name" value="Semialdhyde_dhC"/>
    <property type="match status" value="1"/>
</dbReference>
<dbReference type="EMBL" id="HBHE01000470">
    <property type="protein sequence ID" value="CAD9652742.1"/>
    <property type="molecule type" value="Transcribed_RNA"/>
</dbReference>
<accession>A0A7S2QV06</accession>
<dbReference type="AlphaFoldDB" id="A0A7S2QV06"/>
<feature type="domain" description="Semialdehyde dehydrogenase NAD-binding" evidence="13">
    <location>
        <begin position="3"/>
        <end position="121"/>
    </location>
</feature>
<keyword evidence="9" id="KW-0457">Lysine biosynthesis</keyword>
<keyword evidence="7" id="KW-0220">Diaminopimelate biosynthesis</keyword>
<dbReference type="InterPro" id="IPR036291">
    <property type="entry name" value="NAD(P)-bd_dom_sf"/>
</dbReference>
<dbReference type="Gene3D" id="3.40.50.720">
    <property type="entry name" value="NAD(P)-binding Rossmann-like Domain"/>
    <property type="match status" value="1"/>
</dbReference>
<dbReference type="InterPro" id="IPR012280">
    <property type="entry name" value="Semialdhyde_DH_dimer_dom"/>
</dbReference>
<evidence type="ECO:0000256" key="6">
    <source>
        <dbReference type="ARBA" id="ARBA00022857"/>
    </source>
</evidence>
<keyword evidence="10" id="KW-0486">Methionine biosynthesis</keyword>
<comment type="subunit">
    <text evidence="2">Homodimer.</text>
</comment>
<dbReference type="GO" id="GO:0004073">
    <property type="term" value="F:aspartate-semialdehyde dehydrogenase activity"/>
    <property type="evidence" value="ECO:0007669"/>
    <property type="project" value="UniProtKB-EC"/>
</dbReference>
<evidence type="ECO:0000256" key="3">
    <source>
        <dbReference type="ARBA" id="ARBA00013120"/>
    </source>
</evidence>
<dbReference type="PANTHER" id="PTHR46278:SF2">
    <property type="entry name" value="ASPARTATE-SEMIALDEHYDE DEHYDROGENASE"/>
    <property type="match status" value="1"/>
</dbReference>
<dbReference type="GO" id="GO:0046983">
    <property type="term" value="F:protein dimerization activity"/>
    <property type="evidence" value="ECO:0007669"/>
    <property type="project" value="InterPro"/>
</dbReference>
<evidence type="ECO:0000256" key="2">
    <source>
        <dbReference type="ARBA" id="ARBA00011738"/>
    </source>
</evidence>